<evidence type="ECO:0000313" key="1">
    <source>
        <dbReference type="EMBL" id="PZW39737.1"/>
    </source>
</evidence>
<dbReference type="Proteomes" id="UP000249542">
    <property type="component" value="Unassembled WGS sequence"/>
</dbReference>
<dbReference type="EMBL" id="QKYV01000005">
    <property type="protein sequence ID" value="PZW39737.1"/>
    <property type="molecule type" value="Genomic_DNA"/>
</dbReference>
<dbReference type="AlphaFoldDB" id="A0A2W7IK45"/>
<protein>
    <submittedName>
        <fullName evidence="1">Uncharacterized protein</fullName>
    </submittedName>
</protein>
<reference evidence="1 2" key="1">
    <citation type="submission" date="2018-06" db="EMBL/GenBank/DDBJ databases">
        <title>Genomic Encyclopedia of Archaeal and Bacterial Type Strains, Phase II (KMG-II): from individual species to whole genera.</title>
        <authorList>
            <person name="Goeker M."/>
        </authorList>
    </citation>
    <scope>NUCLEOTIDE SEQUENCE [LARGE SCALE GENOMIC DNA]</scope>
    <source>
        <strain evidence="1 2">DSM 15361</strain>
    </source>
</reference>
<dbReference type="Pfam" id="PF19630">
    <property type="entry name" value="DUF6134"/>
    <property type="match status" value="1"/>
</dbReference>
<comment type="caution">
    <text evidence="1">The sequence shown here is derived from an EMBL/GenBank/DDBJ whole genome shotgun (WGS) entry which is preliminary data.</text>
</comment>
<dbReference type="RefSeq" id="WP_111541378.1">
    <property type="nucleotide sequence ID" value="NZ_QKYV01000005.1"/>
</dbReference>
<organism evidence="1 2">
    <name type="scientific">Mesonia algae</name>
    <dbReference type="NCBI Taxonomy" id="213248"/>
    <lineage>
        <taxon>Bacteria</taxon>
        <taxon>Pseudomonadati</taxon>
        <taxon>Bacteroidota</taxon>
        <taxon>Flavobacteriia</taxon>
        <taxon>Flavobacteriales</taxon>
        <taxon>Flavobacteriaceae</taxon>
        <taxon>Mesonia</taxon>
    </lineage>
</organism>
<sequence>MYKITLIFLLIFFKLSYNFAQITNLKYKVIYKDKEVGTLDAIKRTNDSITFYQNKTEIDTRIITKIKLEYDYEITFKNGLLNKAIVQIELNGKSRKNSKTILKKNKYHYYEDEDLSLLISENINYTAAMLMLEEPIGIKNVYSEENGTFHSLKKVKKHIYEKKGEKNRINTYIYENAVLKKAIINAGIIEFQVELIDN</sequence>
<evidence type="ECO:0000313" key="2">
    <source>
        <dbReference type="Proteomes" id="UP000249542"/>
    </source>
</evidence>
<dbReference type="InterPro" id="IPR045767">
    <property type="entry name" value="DUF6134"/>
</dbReference>
<gene>
    <name evidence="1" type="ORF">LX95_02102</name>
</gene>
<keyword evidence="2" id="KW-1185">Reference proteome</keyword>
<proteinExistence type="predicted"/>
<name>A0A2W7IK45_9FLAO</name>
<accession>A0A2W7IK45</accession>